<comment type="caution">
    <text evidence="2">The sequence shown here is derived from an EMBL/GenBank/DDBJ whole genome shotgun (WGS) entry which is preliminary data.</text>
</comment>
<evidence type="ECO:0000256" key="1">
    <source>
        <dbReference type="SAM" id="Coils"/>
    </source>
</evidence>
<evidence type="ECO:0000313" key="3">
    <source>
        <dbReference type="Proteomes" id="UP001239994"/>
    </source>
</evidence>
<dbReference type="Proteomes" id="UP001239994">
    <property type="component" value="Unassembled WGS sequence"/>
</dbReference>
<proteinExistence type="predicted"/>
<accession>A0AAD9DLN3</accession>
<dbReference type="Gene3D" id="1.20.1170.10">
    <property type="match status" value="1"/>
</dbReference>
<evidence type="ECO:0000313" key="2">
    <source>
        <dbReference type="EMBL" id="KAK1784382.1"/>
    </source>
</evidence>
<keyword evidence="1" id="KW-0175">Coiled coil</keyword>
<protein>
    <submittedName>
        <fullName evidence="2">Uncharacterized protein</fullName>
    </submittedName>
</protein>
<gene>
    <name evidence="2" type="ORF">P4O66_015899</name>
</gene>
<keyword evidence="3" id="KW-1185">Reference proteome</keyword>
<dbReference type="EMBL" id="JAROKS010000226">
    <property type="protein sequence ID" value="KAK1784382.1"/>
    <property type="molecule type" value="Genomic_DNA"/>
</dbReference>
<organism evidence="2 3">
    <name type="scientific">Electrophorus voltai</name>
    <dbReference type="NCBI Taxonomy" id="2609070"/>
    <lineage>
        <taxon>Eukaryota</taxon>
        <taxon>Metazoa</taxon>
        <taxon>Chordata</taxon>
        <taxon>Craniata</taxon>
        <taxon>Vertebrata</taxon>
        <taxon>Euteleostomi</taxon>
        <taxon>Actinopterygii</taxon>
        <taxon>Neopterygii</taxon>
        <taxon>Teleostei</taxon>
        <taxon>Ostariophysi</taxon>
        <taxon>Gymnotiformes</taxon>
        <taxon>Gymnotoidei</taxon>
        <taxon>Gymnotidae</taxon>
        <taxon>Electrophorus</taxon>
    </lineage>
</organism>
<sequence length="339" mass="37812">MGTSQTLVSSLFPMLIHAIEKNKPTLAVRYLEKARTWIGELIADVDKMVQSYVQHNGDVATTTSDIITEKANTEAKSEQLSKEVQEMEGAIKTLEEKLAGVRNELEDTKRKISSRFLASESYVRDVTSKSSGLGIFAAIVPFIGPIVKSIYDAATSPAAAAKIKALENQLNQLTSQKTALMNQQWSIEVQQIDLQMKLAKVKIDKGSIPSPVHLNEVQRYLTKIQNILIQIKNFWEKVHSLLGVMQQNTFINEDLVDEPELKEEFVDSIQKASEIWSNFGGSCGKAAEIFKIQSKDAYAFLEIDPSSLSDAVWQEEYNSVMGQLQEMKVLNQTPAAIQN</sequence>
<feature type="coiled-coil region" evidence="1">
    <location>
        <begin position="70"/>
        <end position="111"/>
    </location>
</feature>
<dbReference type="AlphaFoldDB" id="A0AAD9DLN3"/>
<feature type="coiled-coil region" evidence="1">
    <location>
        <begin position="156"/>
        <end position="183"/>
    </location>
</feature>
<reference evidence="2" key="1">
    <citation type="submission" date="2023-03" db="EMBL/GenBank/DDBJ databases">
        <title>Electrophorus voltai genome.</title>
        <authorList>
            <person name="Bian C."/>
        </authorList>
    </citation>
    <scope>NUCLEOTIDE SEQUENCE</scope>
    <source>
        <strain evidence="2">CB-2022</strain>
        <tissue evidence="2">Muscle</tissue>
    </source>
</reference>
<name>A0AAD9DLN3_9TELE</name>